<feature type="transmembrane region" description="Helical" evidence="1">
    <location>
        <begin position="136"/>
        <end position="158"/>
    </location>
</feature>
<evidence type="ECO:0000259" key="2">
    <source>
        <dbReference type="Pfam" id="PF07331"/>
    </source>
</evidence>
<feature type="transmembrane region" description="Helical" evidence="1">
    <location>
        <begin position="91"/>
        <end position="124"/>
    </location>
</feature>
<name>A0A1H3S6T4_9RHOB</name>
<keyword evidence="1" id="KW-0812">Transmembrane</keyword>
<keyword evidence="4" id="KW-1185">Reference proteome</keyword>
<evidence type="ECO:0000256" key="1">
    <source>
        <dbReference type="SAM" id="Phobius"/>
    </source>
</evidence>
<organism evidence="3 4">
    <name type="scientific">Jannaschia faecimaris</name>
    <dbReference type="NCBI Taxonomy" id="1244108"/>
    <lineage>
        <taxon>Bacteria</taxon>
        <taxon>Pseudomonadati</taxon>
        <taxon>Pseudomonadota</taxon>
        <taxon>Alphaproteobacteria</taxon>
        <taxon>Rhodobacterales</taxon>
        <taxon>Roseobacteraceae</taxon>
        <taxon>Jannaschia</taxon>
    </lineage>
</organism>
<dbReference type="STRING" id="1244108.SAMN05444004_110125"/>
<evidence type="ECO:0000313" key="4">
    <source>
        <dbReference type="Proteomes" id="UP000198914"/>
    </source>
</evidence>
<reference evidence="4" key="1">
    <citation type="submission" date="2016-10" db="EMBL/GenBank/DDBJ databases">
        <authorList>
            <person name="Varghese N."/>
            <person name="Submissions S."/>
        </authorList>
    </citation>
    <scope>NUCLEOTIDE SEQUENCE [LARGE SCALE GENOMIC DNA]</scope>
    <source>
        <strain evidence="4">DSM 100420</strain>
    </source>
</reference>
<dbReference type="InterPro" id="IPR009936">
    <property type="entry name" value="DUF1468"/>
</dbReference>
<dbReference type="Proteomes" id="UP000198914">
    <property type="component" value="Unassembled WGS sequence"/>
</dbReference>
<dbReference type="AlphaFoldDB" id="A0A1H3S6T4"/>
<feature type="domain" description="DUF1468" evidence="2">
    <location>
        <begin position="28"/>
        <end position="158"/>
    </location>
</feature>
<evidence type="ECO:0000313" key="3">
    <source>
        <dbReference type="EMBL" id="SDZ32869.1"/>
    </source>
</evidence>
<feature type="transmembrane region" description="Helical" evidence="1">
    <location>
        <begin position="58"/>
        <end position="79"/>
    </location>
</feature>
<feature type="transmembrane region" description="Helical" evidence="1">
    <location>
        <begin position="27"/>
        <end position="46"/>
    </location>
</feature>
<dbReference type="RefSeq" id="WP_092646313.1">
    <property type="nucleotide sequence ID" value="NZ_FNPX01000010.1"/>
</dbReference>
<dbReference type="EMBL" id="FNPX01000010">
    <property type="protein sequence ID" value="SDZ32869.1"/>
    <property type="molecule type" value="Genomic_DNA"/>
</dbReference>
<dbReference type="OrthoDB" id="7865996at2"/>
<protein>
    <submittedName>
        <fullName evidence="3">Tripartite tricarboxylate transporter TctB family protein</fullName>
    </submittedName>
</protein>
<keyword evidence="1" id="KW-0472">Membrane</keyword>
<gene>
    <name evidence="3" type="ORF">SAMN05444004_110125</name>
</gene>
<accession>A0A1H3S6T4</accession>
<keyword evidence="1" id="KW-1133">Transmembrane helix</keyword>
<dbReference type="Pfam" id="PF07331">
    <property type="entry name" value="TctB"/>
    <property type="match status" value="1"/>
</dbReference>
<sequence>MTSDKPNSPVDGDVPEHGSALEWGGEIGGLILVAASIIFMIGGLQLGLGSPFRLGTGAFPFITGLILFVLAVAICLQEWRAGGLEEAPDWLSLGAIVASLAVFASTADRLGLVPAVFLTILVASSPDRSLSLMGKVVLGAAVALACWGLFITLLNLPLKAFAGI</sequence>
<proteinExistence type="predicted"/>